<dbReference type="InParanoid" id="A0A1D6IXV2"/>
<dbReference type="EMBL" id="CM000786">
    <property type="protein sequence ID" value="AQK40735.1"/>
    <property type="molecule type" value="Genomic_DNA"/>
</dbReference>
<dbReference type="PANTHER" id="PTHR33170">
    <property type="entry name" value="DUF4283 DOMAIN-CONTAINING PROTEIN-RELATED"/>
    <property type="match status" value="1"/>
</dbReference>
<proteinExistence type="predicted"/>
<dbReference type="GO" id="GO:0008270">
    <property type="term" value="F:zinc ion binding"/>
    <property type="evidence" value="ECO:0007669"/>
    <property type="project" value="InterPro"/>
</dbReference>
<dbReference type="PANTHER" id="PTHR33170:SF41">
    <property type="entry name" value="CCHC-TYPE DOMAIN-CONTAINING PROTEIN"/>
    <property type="match status" value="1"/>
</dbReference>
<dbReference type="GO" id="GO:0003676">
    <property type="term" value="F:nucleic acid binding"/>
    <property type="evidence" value="ECO:0007669"/>
    <property type="project" value="InterPro"/>
</dbReference>
<dbReference type="ExpressionAtlas" id="A0A1D6IXV2">
    <property type="expression patterns" value="baseline"/>
</dbReference>
<dbReference type="SUPFAM" id="SSF57756">
    <property type="entry name" value="Retrovirus zinc finger-like domains"/>
    <property type="match status" value="1"/>
</dbReference>
<organism evidence="2">
    <name type="scientific">Zea mays</name>
    <name type="common">Maize</name>
    <dbReference type="NCBI Taxonomy" id="4577"/>
    <lineage>
        <taxon>Eukaryota</taxon>
        <taxon>Viridiplantae</taxon>
        <taxon>Streptophyta</taxon>
        <taxon>Embryophyta</taxon>
        <taxon>Tracheophyta</taxon>
        <taxon>Spermatophyta</taxon>
        <taxon>Magnoliopsida</taxon>
        <taxon>Liliopsida</taxon>
        <taxon>Poales</taxon>
        <taxon>Poaceae</taxon>
        <taxon>PACMAD clade</taxon>
        <taxon>Panicoideae</taxon>
        <taxon>Andropogonodae</taxon>
        <taxon>Andropogoneae</taxon>
        <taxon>Tripsacinae</taxon>
        <taxon>Zea</taxon>
    </lineage>
</organism>
<feature type="region of interest" description="Disordered" evidence="1">
    <location>
        <begin position="637"/>
        <end position="676"/>
    </location>
</feature>
<sequence>MAKQSLSSGPLGGYPDDPELERFLDLERLHRMNECLVASTSKTGPVVHGVENFHGGCFLALANNSDSDSDVEQTNVLPKTRQLHGSMLTGLGQQLAPPVSSVVPQYFPVGSVLSLVLSTASGHRSVGSFSLPMLESAQKRNDRRPWQGRIPAPRVSPCLTMGDAISRARIIQKKANSWPRSGITKIHSSLDQRQPSTVIRKEFQNSSNGRILRRNAGCVDGPASSVSRTMKLDPRMPYRPTAGLVSLFARTGTNIGASRAPIAREHSVNKSSVAPLSFAASYAQVAARSMEGGIAKERLGGEVHRKATVVALLARGSSWGVMGTRGRSVLSMAIVAASIRLGEADPIPIWLGFLLSQFSWEDKGKGVSDEHLVVKPPGTEKPAAKEGKAPYCYRCLTKGHVMKVCTTKLYCDICRSEAHNTERCLQFRGDKPSALACGYAVDGLGFFYIPFVHQQIQKVEAQAASVRVSDGTLSEAQIISELERLVSSKWNWEVVKVGPNLFRTFFPSHDDLAHMLEWGAVHTRYNAVMKIEEASGKSLAKSELKKVWVQFIGIPPDMLQFKLIWAVGSVLGVTKAVDMSFTNKYNVGRLQVCVLDPSIIPQFVDVVIGDFLYELQFRVEEKMLEDNPVPMDMDDYDSGENNVNSSNNSAPDNHKGGAAPNVIGSASNIEGEPKNKDVNTKKVGLLGVQETEVLMDSEMEGSIL</sequence>
<protein>
    <submittedName>
        <fullName evidence="2">Uncharacterized protein</fullName>
    </submittedName>
</protein>
<dbReference type="AlphaFoldDB" id="A0A1D6IXV2"/>
<dbReference type="STRING" id="4577.A0A1D6IXV2"/>
<name>A0A1D6IXV2_MAIZE</name>
<dbReference type="InterPro" id="IPR036875">
    <property type="entry name" value="Znf_CCHC_sf"/>
</dbReference>
<feature type="non-terminal residue" evidence="2">
    <location>
        <position position="704"/>
    </location>
</feature>
<accession>A0A1D6IXV2</accession>
<evidence type="ECO:0000256" key="1">
    <source>
        <dbReference type="SAM" id="MobiDB-lite"/>
    </source>
</evidence>
<gene>
    <name evidence="2" type="ORF">ZEAMMB73_Zm00001d024174</name>
</gene>
<evidence type="ECO:0000313" key="2">
    <source>
        <dbReference type="EMBL" id="AQK40735.1"/>
    </source>
</evidence>
<reference evidence="2" key="1">
    <citation type="submission" date="2015-12" db="EMBL/GenBank/DDBJ databases">
        <title>Update maize B73 reference genome by single molecule sequencing technologies.</title>
        <authorList>
            <consortium name="Maize Genome Sequencing Project"/>
            <person name="Ware D."/>
        </authorList>
    </citation>
    <scope>NUCLEOTIDE SEQUENCE</scope>
    <source>
        <tissue evidence="2">Seedling</tissue>
    </source>
</reference>